<feature type="compositionally biased region" description="Low complexity" evidence="1">
    <location>
        <begin position="256"/>
        <end position="277"/>
    </location>
</feature>
<dbReference type="PaxDb" id="2903-EOD10622"/>
<dbReference type="RefSeq" id="XP_005763051.1">
    <property type="nucleotide sequence ID" value="XM_005762994.1"/>
</dbReference>
<name>A0A0D3IH87_EMIH1</name>
<feature type="region of interest" description="Disordered" evidence="1">
    <location>
        <begin position="28"/>
        <end position="104"/>
    </location>
</feature>
<protein>
    <submittedName>
        <fullName evidence="2">Uncharacterized protein</fullName>
    </submittedName>
</protein>
<dbReference type="HOGENOM" id="CLU_274111_0_0_1"/>
<dbReference type="GeneID" id="17256857"/>
<accession>A0A0D3IH87</accession>
<evidence type="ECO:0000313" key="2">
    <source>
        <dbReference type="EnsemblProtists" id="EOD10622"/>
    </source>
</evidence>
<keyword evidence="3" id="KW-1185">Reference proteome</keyword>
<dbReference type="Proteomes" id="UP000013827">
    <property type="component" value="Unassembled WGS sequence"/>
</dbReference>
<proteinExistence type="predicted"/>
<dbReference type="EnsemblProtists" id="EOD10622">
    <property type="protein sequence ID" value="EOD10622"/>
    <property type="gene ID" value="EMIHUDRAFT_452604"/>
</dbReference>
<evidence type="ECO:0000313" key="3">
    <source>
        <dbReference type="Proteomes" id="UP000013827"/>
    </source>
</evidence>
<organism evidence="2 3">
    <name type="scientific">Emiliania huxleyi (strain CCMP1516)</name>
    <dbReference type="NCBI Taxonomy" id="280463"/>
    <lineage>
        <taxon>Eukaryota</taxon>
        <taxon>Haptista</taxon>
        <taxon>Haptophyta</taxon>
        <taxon>Prymnesiophyceae</taxon>
        <taxon>Isochrysidales</taxon>
        <taxon>Noelaerhabdaceae</taxon>
        <taxon>Emiliania</taxon>
    </lineage>
</organism>
<reference evidence="2" key="2">
    <citation type="submission" date="2024-10" db="UniProtKB">
        <authorList>
            <consortium name="EnsemblProtists"/>
        </authorList>
    </citation>
    <scope>IDENTIFICATION</scope>
</reference>
<sequence length="1171" mass="122601">MRRPAVALAAVVTLSIFILLSSNPNRLSFLSRNPATGLPPARRLQRPPRPPRSPPPPPPPLLGAASSASPAATALRAEPSRHGDASGPLRVPAEPPAADRRTPPVVYTLGAGEHSAELREAVQAWRSGDTRLAPAEGTVLLRPLRSSATAAAATAATAAVLRPAAHRASGQEGGATYCRYRLEVTGVRNAADPLTLGVQLSELRLFSGGRQVRLSGAKSLHADGPEAHGPRNAIDASLATKWLDARVLGRGGGGSESASSSTLEVEVEASELASGGESPPPTGSSDQRALEGGVWGLRASARVSAVTVYSEPSFRGNWSVLAPPPGGYTASLPDANVDFASSGAVLLSRSKGGLRSAVQLPRSVADLQPAARGVSHLCLCGGVSGALLYGRAGFRGQPKLGSDGEMAAVPLPGAADRRGASPRAMLVCLGRAVGRAELYPREAWRGAPTSMGMADRLDGSRRFGRASGSEPHGPCASTAAQELVGYDGAGELIGAHGHFTAYNPSLLSGGGGGFTLVLRFSNYNFCDSEGPKLTFGDSLGGGDNLAAAGGALMSFVATLRVRGATDSTGEGWSVWHEVSALFPVSEAASVSGPEDPRAIAWRGGVLVFLSVWESTKTQWQYAVDRLVAKQLLCWLPQLEHDGERESREKNWSPFKLGGALFAEYSLEPRLVLAINEETGVGTPLLPLSSSPAATAWVRKLGPVSGGTPAVHVPDEGVFIALAHTKLFKKKKSSRTATQRMAAISLTMWSPTSWVARYTFEDAPPFRVIGTSTPFSLPTQRAQVPSIQFATGLQRTLNGSELDCSELIVSYGEMDCHATLASFSLAQALASAHGRANARLAPPLLRVLALVLETGDAAARRLKRLMPLLRAIAAGPDVAGGEEPSSGPRHQLTVALAADCEAGSSGLGAALQREVASLPARLACLCCSWGAVAQRRADEANGAWAVKCSSSVGYQLPIVTIRRTTFGLRASPKRCAARSRLLTRVLRGGAHGALPTKQLKKMEKARAAARHALLQELSAALSGVESLGTARRSRVCVILCTGAVEPPPLCACASATRLRSEPTESPRAAAAAAACTVRLAHPQTVLVSASPSSAVNESNAELMTLLRLSDILLAHSPEQQRQLAPLGGLVWSKRQPTTRFLEALQQRALHRTRQRVPSIGSDRACRRLLSAY</sequence>
<dbReference type="AlphaFoldDB" id="A0A0D3IH87"/>
<reference evidence="3" key="1">
    <citation type="journal article" date="2013" name="Nature">
        <title>Pan genome of the phytoplankton Emiliania underpins its global distribution.</title>
        <authorList>
            <person name="Read B.A."/>
            <person name="Kegel J."/>
            <person name="Klute M.J."/>
            <person name="Kuo A."/>
            <person name="Lefebvre S.C."/>
            <person name="Maumus F."/>
            <person name="Mayer C."/>
            <person name="Miller J."/>
            <person name="Monier A."/>
            <person name="Salamov A."/>
            <person name="Young J."/>
            <person name="Aguilar M."/>
            <person name="Claverie J.M."/>
            <person name="Frickenhaus S."/>
            <person name="Gonzalez K."/>
            <person name="Herman E.K."/>
            <person name="Lin Y.C."/>
            <person name="Napier J."/>
            <person name="Ogata H."/>
            <person name="Sarno A.F."/>
            <person name="Shmutz J."/>
            <person name="Schroeder D."/>
            <person name="de Vargas C."/>
            <person name="Verret F."/>
            <person name="von Dassow P."/>
            <person name="Valentin K."/>
            <person name="Van de Peer Y."/>
            <person name="Wheeler G."/>
            <person name="Dacks J.B."/>
            <person name="Delwiche C.F."/>
            <person name="Dyhrman S.T."/>
            <person name="Glockner G."/>
            <person name="John U."/>
            <person name="Richards T."/>
            <person name="Worden A.Z."/>
            <person name="Zhang X."/>
            <person name="Grigoriev I.V."/>
            <person name="Allen A.E."/>
            <person name="Bidle K."/>
            <person name="Borodovsky M."/>
            <person name="Bowler C."/>
            <person name="Brownlee C."/>
            <person name="Cock J.M."/>
            <person name="Elias M."/>
            <person name="Gladyshev V.N."/>
            <person name="Groth M."/>
            <person name="Guda C."/>
            <person name="Hadaegh A."/>
            <person name="Iglesias-Rodriguez M.D."/>
            <person name="Jenkins J."/>
            <person name="Jones B.M."/>
            <person name="Lawson T."/>
            <person name="Leese F."/>
            <person name="Lindquist E."/>
            <person name="Lobanov A."/>
            <person name="Lomsadze A."/>
            <person name="Malik S.B."/>
            <person name="Marsh M.E."/>
            <person name="Mackinder L."/>
            <person name="Mock T."/>
            <person name="Mueller-Roeber B."/>
            <person name="Pagarete A."/>
            <person name="Parker M."/>
            <person name="Probert I."/>
            <person name="Quesneville H."/>
            <person name="Raines C."/>
            <person name="Rensing S.A."/>
            <person name="Riano-Pachon D.M."/>
            <person name="Richier S."/>
            <person name="Rokitta S."/>
            <person name="Shiraiwa Y."/>
            <person name="Soanes D.M."/>
            <person name="van der Giezen M."/>
            <person name="Wahlund T.M."/>
            <person name="Williams B."/>
            <person name="Wilson W."/>
            <person name="Wolfe G."/>
            <person name="Wurch L.L."/>
        </authorList>
    </citation>
    <scope>NUCLEOTIDE SEQUENCE</scope>
</reference>
<feature type="region of interest" description="Disordered" evidence="1">
    <location>
        <begin position="250"/>
        <end position="289"/>
    </location>
</feature>
<feature type="compositionally biased region" description="Pro residues" evidence="1">
    <location>
        <begin position="47"/>
        <end position="61"/>
    </location>
</feature>
<evidence type="ECO:0000256" key="1">
    <source>
        <dbReference type="SAM" id="MobiDB-lite"/>
    </source>
</evidence>
<feature type="compositionally biased region" description="Low complexity" evidence="1">
    <location>
        <begin position="62"/>
        <end position="77"/>
    </location>
</feature>
<dbReference type="KEGG" id="ehx:EMIHUDRAFT_452604"/>